<comment type="caution">
    <text evidence="6">The sequence shown here is derived from an EMBL/GenBank/DDBJ whole genome shotgun (WGS) entry which is preliminary data.</text>
</comment>
<keyword evidence="3 5" id="KW-1133">Transmembrane helix</keyword>
<gene>
    <name evidence="6" type="ORF">CTEN210_18567</name>
</gene>
<dbReference type="Gene3D" id="1.20.1070.10">
    <property type="entry name" value="Rhodopsin 7-helix transmembrane proteins"/>
    <property type="match status" value="1"/>
</dbReference>
<evidence type="ECO:0000256" key="1">
    <source>
        <dbReference type="ARBA" id="ARBA00004141"/>
    </source>
</evidence>
<name>A0AAD3DF04_9STRA</name>
<reference evidence="6 7" key="1">
    <citation type="journal article" date="2021" name="Sci. Rep.">
        <title>The genome of the diatom Chaetoceros tenuissimus carries an ancient integrated fragment of an extant virus.</title>
        <authorList>
            <person name="Hongo Y."/>
            <person name="Kimura K."/>
            <person name="Takaki Y."/>
            <person name="Yoshida Y."/>
            <person name="Baba S."/>
            <person name="Kobayashi G."/>
            <person name="Nagasaki K."/>
            <person name="Hano T."/>
            <person name="Tomaru Y."/>
        </authorList>
    </citation>
    <scope>NUCLEOTIDE SEQUENCE [LARGE SCALE GENOMIC DNA]</scope>
    <source>
        <strain evidence="6 7">NIES-3715</strain>
    </source>
</reference>
<dbReference type="SUPFAM" id="SSF81321">
    <property type="entry name" value="Family A G protein-coupled receptor-like"/>
    <property type="match status" value="1"/>
</dbReference>
<dbReference type="EMBL" id="BLLK01000077">
    <property type="protein sequence ID" value="GFH62091.1"/>
    <property type="molecule type" value="Genomic_DNA"/>
</dbReference>
<protein>
    <recommendedName>
        <fullName evidence="8">G-protein coupled receptors family 1 profile domain-containing protein</fullName>
    </recommendedName>
</protein>
<feature type="transmembrane region" description="Helical" evidence="5">
    <location>
        <begin position="197"/>
        <end position="219"/>
    </location>
</feature>
<feature type="transmembrane region" description="Helical" evidence="5">
    <location>
        <begin position="50"/>
        <end position="72"/>
    </location>
</feature>
<keyword evidence="7" id="KW-1185">Reference proteome</keyword>
<evidence type="ECO:0000256" key="4">
    <source>
        <dbReference type="ARBA" id="ARBA00023136"/>
    </source>
</evidence>
<feature type="transmembrane region" description="Helical" evidence="5">
    <location>
        <begin position="92"/>
        <end position="117"/>
    </location>
</feature>
<evidence type="ECO:0000313" key="7">
    <source>
        <dbReference type="Proteomes" id="UP001054902"/>
    </source>
</evidence>
<proteinExistence type="predicted"/>
<feature type="transmembrane region" description="Helical" evidence="5">
    <location>
        <begin position="240"/>
        <end position="260"/>
    </location>
</feature>
<evidence type="ECO:0008006" key="8">
    <source>
        <dbReference type="Google" id="ProtNLM"/>
    </source>
</evidence>
<dbReference type="GO" id="GO:0004930">
    <property type="term" value="F:G protein-coupled receptor activity"/>
    <property type="evidence" value="ECO:0007669"/>
    <property type="project" value="TreeGrafter"/>
</dbReference>
<feature type="transmembrane region" description="Helical" evidence="5">
    <location>
        <begin position="12"/>
        <end position="38"/>
    </location>
</feature>
<feature type="transmembrane region" description="Helical" evidence="5">
    <location>
        <begin position="266"/>
        <end position="287"/>
    </location>
</feature>
<evidence type="ECO:0000256" key="3">
    <source>
        <dbReference type="ARBA" id="ARBA00022989"/>
    </source>
</evidence>
<accession>A0AAD3DF04</accession>
<dbReference type="GO" id="GO:0007189">
    <property type="term" value="P:adenylate cyclase-activating G protein-coupled receptor signaling pathway"/>
    <property type="evidence" value="ECO:0007669"/>
    <property type="project" value="TreeGrafter"/>
</dbReference>
<evidence type="ECO:0000256" key="2">
    <source>
        <dbReference type="ARBA" id="ARBA00022692"/>
    </source>
</evidence>
<organism evidence="6 7">
    <name type="scientific">Chaetoceros tenuissimus</name>
    <dbReference type="NCBI Taxonomy" id="426638"/>
    <lineage>
        <taxon>Eukaryota</taxon>
        <taxon>Sar</taxon>
        <taxon>Stramenopiles</taxon>
        <taxon>Ochrophyta</taxon>
        <taxon>Bacillariophyta</taxon>
        <taxon>Coscinodiscophyceae</taxon>
        <taxon>Chaetocerotophycidae</taxon>
        <taxon>Chaetocerotales</taxon>
        <taxon>Chaetocerotaceae</taxon>
        <taxon>Chaetoceros</taxon>
    </lineage>
</organism>
<keyword evidence="4 5" id="KW-0472">Membrane</keyword>
<feature type="transmembrane region" description="Helical" evidence="5">
    <location>
        <begin position="129"/>
        <end position="152"/>
    </location>
</feature>
<dbReference type="PANTHER" id="PTHR23112:SF0">
    <property type="entry name" value="TRANSMEMBRANE PROTEIN 116"/>
    <property type="match status" value="1"/>
</dbReference>
<dbReference type="AlphaFoldDB" id="A0AAD3DF04"/>
<dbReference type="Proteomes" id="UP001054902">
    <property type="component" value="Unassembled WGS sequence"/>
</dbReference>
<evidence type="ECO:0000256" key="5">
    <source>
        <dbReference type="SAM" id="Phobius"/>
    </source>
</evidence>
<comment type="subcellular location">
    <subcellularLocation>
        <location evidence="1">Membrane</location>
        <topology evidence="1">Multi-pass membrane protein</topology>
    </subcellularLocation>
</comment>
<sequence length="406" mass="45633">MDSLVEKERFAFTTAGVVLPSISGSLSFISSGLIMYIVLKSKQNTAYHRIMFFMSFWDALSSLSIALTTLPLPSDVIYDYSYGSYGDIQTCAVQAFTILFGTGLVLFSNILLNIYYLCTIRYGVTDAKFRLYAEPIFLFISTALSLVQPVYFATTDTLNPTPNDAYCMIGVYPEECLSNDEIECIRGDKDTFEFHQYVLSISVFAQVIILIVTMLFILHTTWFSGQQDDSSKVKTVAMQAFMYLIACLLTWVSAAIFAMVPDNKAIDAFATFFFPLQGFFNLLIFAYHKVYAYKTFNSFLLTTDIIKLLFTNPEKFKNEYVTGIENVERMHQSRNMEDMFQQNEQGPEFFRDDSGSAAKLPSGTNSTGGALEMVGSVELSVQPSSAKDIDSFLERNHDLSLGDSRP</sequence>
<keyword evidence="2 5" id="KW-0812">Transmembrane</keyword>
<dbReference type="GO" id="GO:0005886">
    <property type="term" value="C:plasma membrane"/>
    <property type="evidence" value="ECO:0007669"/>
    <property type="project" value="TreeGrafter"/>
</dbReference>
<dbReference type="PANTHER" id="PTHR23112">
    <property type="entry name" value="G PROTEIN-COUPLED RECEPTOR 157-RELATED"/>
    <property type="match status" value="1"/>
</dbReference>
<evidence type="ECO:0000313" key="6">
    <source>
        <dbReference type="EMBL" id="GFH62091.1"/>
    </source>
</evidence>